<name>A0ABR1ZEA7_9ROSI</name>
<gene>
    <name evidence="1" type="ORF">V6N12_034306</name>
</gene>
<keyword evidence="2" id="KW-1185">Reference proteome</keyword>
<evidence type="ECO:0000313" key="2">
    <source>
        <dbReference type="Proteomes" id="UP001472677"/>
    </source>
</evidence>
<accession>A0ABR1ZEA7</accession>
<dbReference type="SUPFAM" id="SSF57756">
    <property type="entry name" value="Retrovirus zinc finger-like domains"/>
    <property type="match status" value="1"/>
</dbReference>
<comment type="caution">
    <text evidence="1">The sequence shown here is derived from an EMBL/GenBank/DDBJ whole genome shotgun (WGS) entry which is preliminary data.</text>
</comment>
<dbReference type="PROSITE" id="PS50158">
    <property type="entry name" value="ZF_CCHC"/>
    <property type="match status" value="1"/>
</dbReference>
<proteinExistence type="predicted"/>
<dbReference type="Proteomes" id="UP001472677">
    <property type="component" value="Unassembled WGS sequence"/>
</dbReference>
<reference evidence="1 2" key="1">
    <citation type="journal article" date="2024" name="G3 (Bethesda)">
        <title>Genome assembly of Hibiscus sabdariffa L. provides insights into metabolisms of medicinal natural products.</title>
        <authorList>
            <person name="Kim T."/>
        </authorList>
    </citation>
    <scope>NUCLEOTIDE SEQUENCE [LARGE SCALE GENOMIC DNA]</scope>
    <source>
        <strain evidence="1">TK-2024</strain>
        <tissue evidence="1">Old leaves</tissue>
    </source>
</reference>
<dbReference type="EMBL" id="JBBPBM010002426">
    <property type="protein sequence ID" value="KAK8478733.1"/>
    <property type="molecule type" value="Genomic_DNA"/>
</dbReference>
<evidence type="ECO:0000313" key="1">
    <source>
        <dbReference type="EMBL" id="KAK8478733.1"/>
    </source>
</evidence>
<dbReference type="InterPro" id="IPR036875">
    <property type="entry name" value="Znf_CCHC_sf"/>
</dbReference>
<dbReference type="InterPro" id="IPR001878">
    <property type="entry name" value="Znf_CCHC"/>
</dbReference>
<sequence>MCFNCGVYGHSSDYCPHKSNTSFDHLIEVMNLAPSKQVTIPQDPYGHWISRFNPIYNDNAYVNAHANQSEAILDSSHVDVNNPVLILALQNHIPKVLRGKENSSRKSNLLKVRRKSLMTLRKNLVIPRGSKSSNVVVSHHLGHRPSSSNRSQGNHVPPLNPLKHSAVEISATIPPSKVHTDPPQGISQFDQASWTKLHHSSDSPIDDISIMLE</sequence>
<protein>
    <submittedName>
        <fullName evidence="1">Uncharacterized protein</fullName>
    </submittedName>
</protein>
<organism evidence="1 2">
    <name type="scientific">Hibiscus sabdariffa</name>
    <name type="common">roselle</name>
    <dbReference type="NCBI Taxonomy" id="183260"/>
    <lineage>
        <taxon>Eukaryota</taxon>
        <taxon>Viridiplantae</taxon>
        <taxon>Streptophyta</taxon>
        <taxon>Embryophyta</taxon>
        <taxon>Tracheophyta</taxon>
        <taxon>Spermatophyta</taxon>
        <taxon>Magnoliopsida</taxon>
        <taxon>eudicotyledons</taxon>
        <taxon>Gunneridae</taxon>
        <taxon>Pentapetalae</taxon>
        <taxon>rosids</taxon>
        <taxon>malvids</taxon>
        <taxon>Malvales</taxon>
        <taxon>Malvaceae</taxon>
        <taxon>Malvoideae</taxon>
        <taxon>Hibiscus</taxon>
    </lineage>
</organism>